<dbReference type="STRING" id="1159017.SAMN02927930_00551"/>
<dbReference type="GO" id="GO:0000160">
    <property type="term" value="P:phosphorelay signal transduction system"/>
    <property type="evidence" value="ECO:0007669"/>
    <property type="project" value="InterPro"/>
</dbReference>
<dbReference type="Gene3D" id="3.40.50.2300">
    <property type="match status" value="1"/>
</dbReference>
<evidence type="ECO:0000313" key="5">
    <source>
        <dbReference type="Proteomes" id="UP000199626"/>
    </source>
</evidence>
<dbReference type="InterPro" id="IPR001789">
    <property type="entry name" value="Sig_transdc_resp-reg_receiver"/>
</dbReference>
<organism evidence="4 5">
    <name type="scientific">Pseudidiomarina indica</name>
    <dbReference type="NCBI Taxonomy" id="1159017"/>
    <lineage>
        <taxon>Bacteria</taxon>
        <taxon>Pseudomonadati</taxon>
        <taxon>Pseudomonadota</taxon>
        <taxon>Gammaproteobacteria</taxon>
        <taxon>Alteromonadales</taxon>
        <taxon>Idiomarinaceae</taxon>
        <taxon>Pseudidiomarina</taxon>
    </lineage>
</organism>
<evidence type="ECO:0000256" key="1">
    <source>
        <dbReference type="ARBA" id="ARBA00022553"/>
    </source>
</evidence>
<dbReference type="PROSITE" id="PS50110">
    <property type="entry name" value="RESPONSE_REGULATORY"/>
    <property type="match status" value="1"/>
</dbReference>
<dbReference type="AlphaFoldDB" id="A0A1G6AZ21"/>
<gene>
    <name evidence="4" type="ORF">SAMN02927930_00551</name>
</gene>
<feature type="modified residue" description="4-aspartylphosphate" evidence="2">
    <location>
        <position position="56"/>
    </location>
</feature>
<keyword evidence="5" id="KW-1185">Reference proteome</keyword>
<dbReference type="PANTHER" id="PTHR44591">
    <property type="entry name" value="STRESS RESPONSE REGULATOR PROTEIN 1"/>
    <property type="match status" value="1"/>
</dbReference>
<protein>
    <submittedName>
        <fullName evidence="4">Response regulator receiver domain-containing protein</fullName>
    </submittedName>
</protein>
<dbReference type="SUPFAM" id="SSF52172">
    <property type="entry name" value="CheY-like"/>
    <property type="match status" value="1"/>
</dbReference>
<dbReference type="InterPro" id="IPR050595">
    <property type="entry name" value="Bact_response_regulator"/>
</dbReference>
<dbReference type="EMBL" id="FMXN01000002">
    <property type="protein sequence ID" value="SDB13647.1"/>
    <property type="molecule type" value="Genomic_DNA"/>
</dbReference>
<evidence type="ECO:0000256" key="2">
    <source>
        <dbReference type="PROSITE-ProRule" id="PRU00169"/>
    </source>
</evidence>
<keyword evidence="1 2" id="KW-0597">Phosphoprotein</keyword>
<dbReference type="Pfam" id="PF00072">
    <property type="entry name" value="Response_reg"/>
    <property type="match status" value="1"/>
</dbReference>
<dbReference type="InterPro" id="IPR011006">
    <property type="entry name" value="CheY-like_superfamily"/>
</dbReference>
<accession>A0A1G6AZ21</accession>
<dbReference type="CDD" id="cd17546">
    <property type="entry name" value="REC_hyHK_CKI1_RcsC-like"/>
    <property type="match status" value="1"/>
</dbReference>
<dbReference type="OrthoDB" id="9800897at2"/>
<dbReference type="Proteomes" id="UP000199626">
    <property type="component" value="Unassembled WGS sequence"/>
</dbReference>
<evidence type="ECO:0000313" key="4">
    <source>
        <dbReference type="EMBL" id="SDB13647.1"/>
    </source>
</evidence>
<proteinExistence type="predicted"/>
<dbReference type="RefSeq" id="WP_092591513.1">
    <property type="nucleotide sequence ID" value="NZ_FMXN01000002.1"/>
</dbReference>
<dbReference type="PANTHER" id="PTHR44591:SF3">
    <property type="entry name" value="RESPONSE REGULATORY DOMAIN-CONTAINING PROTEIN"/>
    <property type="match status" value="1"/>
</dbReference>
<reference evidence="5" key="1">
    <citation type="submission" date="2016-10" db="EMBL/GenBank/DDBJ databases">
        <authorList>
            <person name="Varghese N."/>
            <person name="Submissions S."/>
        </authorList>
    </citation>
    <scope>NUCLEOTIDE SEQUENCE [LARGE SCALE GENOMIC DNA]</scope>
    <source>
        <strain evidence="5">CGMCC 1.10824</strain>
    </source>
</reference>
<name>A0A1G6AZ21_9GAMM</name>
<sequence length="126" mass="13945">MNQTTHRVLIIEDDFISREVLKAMVHQFSLPTEVAETSAQAIQLAITSRPSLILLDQELPDGSGLATYQAIRAELQEDTPPAAMISGHQTPKFITQCLAAGIEHCWSKPVTPRQLAELFRITGHIE</sequence>
<evidence type="ECO:0000259" key="3">
    <source>
        <dbReference type="PROSITE" id="PS50110"/>
    </source>
</evidence>
<feature type="domain" description="Response regulatory" evidence="3">
    <location>
        <begin position="7"/>
        <end position="123"/>
    </location>
</feature>
<dbReference type="SMART" id="SM00448">
    <property type="entry name" value="REC"/>
    <property type="match status" value="1"/>
</dbReference>